<feature type="transmembrane region" description="Helical" evidence="7">
    <location>
        <begin position="310"/>
        <end position="334"/>
    </location>
</feature>
<feature type="transmembrane region" description="Helical" evidence="7">
    <location>
        <begin position="88"/>
        <end position="109"/>
    </location>
</feature>
<evidence type="ECO:0000259" key="8">
    <source>
        <dbReference type="Pfam" id="PF01490"/>
    </source>
</evidence>
<dbReference type="Proteomes" id="UP000288805">
    <property type="component" value="Unassembled WGS sequence"/>
</dbReference>
<keyword evidence="5 7" id="KW-1133">Transmembrane helix</keyword>
<dbReference type="EMBL" id="QGNW01002367">
    <property type="protein sequence ID" value="RVW20445.1"/>
    <property type="molecule type" value="Genomic_DNA"/>
</dbReference>
<evidence type="ECO:0000256" key="4">
    <source>
        <dbReference type="ARBA" id="ARBA00022970"/>
    </source>
</evidence>
<dbReference type="GO" id="GO:0006865">
    <property type="term" value="P:amino acid transport"/>
    <property type="evidence" value="ECO:0007669"/>
    <property type="project" value="UniProtKB-KW"/>
</dbReference>
<dbReference type="GO" id="GO:0016020">
    <property type="term" value="C:membrane"/>
    <property type="evidence" value="ECO:0007669"/>
    <property type="project" value="UniProtKB-SubCell"/>
</dbReference>
<keyword evidence="3 7" id="KW-0812">Transmembrane</keyword>
<name>A0A438CB12_VITVI</name>
<feature type="transmembrane region" description="Helical" evidence="7">
    <location>
        <begin position="130"/>
        <end position="153"/>
    </location>
</feature>
<evidence type="ECO:0000313" key="10">
    <source>
        <dbReference type="Proteomes" id="UP000288805"/>
    </source>
</evidence>
<feature type="domain" description="Amino acid transporter transmembrane" evidence="8">
    <location>
        <begin position="57"/>
        <end position="348"/>
    </location>
</feature>
<keyword evidence="2" id="KW-0813">Transport</keyword>
<evidence type="ECO:0000256" key="6">
    <source>
        <dbReference type="ARBA" id="ARBA00023136"/>
    </source>
</evidence>
<keyword evidence="4" id="KW-0029">Amino-acid transport</keyword>
<evidence type="ECO:0000256" key="1">
    <source>
        <dbReference type="ARBA" id="ARBA00004370"/>
    </source>
</evidence>
<comment type="caution">
    <text evidence="9">The sequence shown here is derived from an EMBL/GenBank/DDBJ whole genome shotgun (WGS) entry which is preliminary data.</text>
</comment>
<feature type="transmembrane region" description="Helical" evidence="7">
    <location>
        <begin position="188"/>
        <end position="210"/>
    </location>
</feature>
<dbReference type="InterPro" id="IPR013057">
    <property type="entry name" value="AA_transpt_TM"/>
</dbReference>
<feature type="transmembrane region" description="Helical" evidence="7">
    <location>
        <begin position="159"/>
        <end position="176"/>
    </location>
</feature>
<accession>A0A438CB12</accession>
<gene>
    <name evidence="9" type="primary">GAT1_1</name>
    <name evidence="9" type="ORF">CK203_111656</name>
</gene>
<reference evidence="9 10" key="1">
    <citation type="journal article" date="2018" name="PLoS Genet.">
        <title>Population sequencing reveals clonal diversity and ancestral inbreeding in the grapevine cultivar Chardonnay.</title>
        <authorList>
            <person name="Roach M.J."/>
            <person name="Johnson D.L."/>
            <person name="Bohlmann J."/>
            <person name="van Vuuren H.J."/>
            <person name="Jones S.J."/>
            <person name="Pretorius I.S."/>
            <person name="Schmidt S.A."/>
            <person name="Borneman A.R."/>
        </authorList>
    </citation>
    <scope>NUCLEOTIDE SEQUENCE [LARGE SCALE GENOMIC DNA]</scope>
    <source>
        <strain evidence="10">cv. Chardonnay</strain>
        <tissue evidence="9">Leaf</tissue>
    </source>
</reference>
<evidence type="ECO:0000256" key="7">
    <source>
        <dbReference type="SAM" id="Phobius"/>
    </source>
</evidence>
<sequence>MGVESNFEVEMEVHVCPQLEMATVLPTTMDVSTIAVDTPINPPKDLDAGALLVLKSKGSWLHCGYHLTTSIVAPVLLSLPYAMGLLGWVAGVVWLALAALVTFYSYNLLSLVLEHHAKLGHRHLRFRDMATHILVIVCSLLGGQSLKYIYFLYRPNGGMQLYQFIIMFGVLLLFLAQIPSFHSLRHINLVSLVLCLAYSACAAAGSIYIGSSSKAPPKDYSLSDDRANRLFGAFNGISIIATTYASGIIPEIQATIAPPVTGKMFKGLCICYTVIILTYFSVGISGYWAFGNDAQGSVLSNFIDGDNPLLPTWFLLMTNVFTLTQLAAVGVVYLQPTNEVLEAFSQTRRRIRFPFATPYQVVSSALAAVGAVSSVRQMVLDTKTYHLFANV</sequence>
<evidence type="ECO:0000256" key="5">
    <source>
        <dbReference type="ARBA" id="ARBA00022989"/>
    </source>
</evidence>
<organism evidence="9 10">
    <name type="scientific">Vitis vinifera</name>
    <name type="common">Grape</name>
    <dbReference type="NCBI Taxonomy" id="29760"/>
    <lineage>
        <taxon>Eukaryota</taxon>
        <taxon>Viridiplantae</taxon>
        <taxon>Streptophyta</taxon>
        <taxon>Embryophyta</taxon>
        <taxon>Tracheophyta</taxon>
        <taxon>Spermatophyta</taxon>
        <taxon>Magnoliopsida</taxon>
        <taxon>eudicotyledons</taxon>
        <taxon>Gunneridae</taxon>
        <taxon>Pentapetalae</taxon>
        <taxon>rosids</taxon>
        <taxon>Vitales</taxon>
        <taxon>Vitaceae</taxon>
        <taxon>Viteae</taxon>
        <taxon>Vitis</taxon>
    </lineage>
</organism>
<evidence type="ECO:0000256" key="3">
    <source>
        <dbReference type="ARBA" id="ARBA00022692"/>
    </source>
</evidence>
<evidence type="ECO:0000313" key="9">
    <source>
        <dbReference type="EMBL" id="RVW20445.1"/>
    </source>
</evidence>
<dbReference type="AlphaFoldDB" id="A0A438CB12"/>
<feature type="transmembrane region" description="Helical" evidence="7">
    <location>
        <begin position="269"/>
        <end position="290"/>
    </location>
</feature>
<feature type="transmembrane region" description="Helical" evidence="7">
    <location>
        <begin position="230"/>
        <end position="249"/>
    </location>
</feature>
<protein>
    <submittedName>
        <fullName evidence="9">GABA transporter 1</fullName>
    </submittedName>
</protein>
<dbReference type="Pfam" id="PF01490">
    <property type="entry name" value="Aa_trans"/>
    <property type="match status" value="1"/>
</dbReference>
<feature type="transmembrane region" description="Helical" evidence="7">
    <location>
        <begin position="355"/>
        <end position="375"/>
    </location>
</feature>
<keyword evidence="6 7" id="KW-0472">Membrane</keyword>
<dbReference type="PANTHER" id="PTHR48017">
    <property type="entry name" value="OS05G0424000 PROTEIN-RELATED"/>
    <property type="match status" value="1"/>
</dbReference>
<evidence type="ECO:0000256" key="2">
    <source>
        <dbReference type="ARBA" id="ARBA00022448"/>
    </source>
</evidence>
<proteinExistence type="predicted"/>
<comment type="subcellular location">
    <subcellularLocation>
        <location evidence="1">Membrane</location>
    </subcellularLocation>
</comment>